<feature type="chain" id="PRO_5047199063" description="Twin-arginine translocation signal domain-containing protein" evidence="1">
    <location>
        <begin position="38"/>
        <end position="397"/>
    </location>
</feature>
<reference evidence="2 3" key="1">
    <citation type="journal article" date="2019" name="Int. J. Syst. Evol. Microbiol.">
        <title>The Global Catalogue of Microorganisms (GCM) 10K type strain sequencing project: providing services to taxonomists for standard genome sequencing and annotation.</title>
        <authorList>
            <consortium name="The Broad Institute Genomics Platform"/>
            <consortium name="The Broad Institute Genome Sequencing Center for Infectious Disease"/>
            <person name="Wu L."/>
            <person name="Ma J."/>
        </authorList>
    </citation>
    <scope>NUCLEOTIDE SEQUENCE [LARGE SCALE GENOMIC DNA]</scope>
    <source>
        <strain evidence="2 3">JCM 16378</strain>
    </source>
</reference>
<evidence type="ECO:0000313" key="2">
    <source>
        <dbReference type="EMBL" id="GAA2738944.1"/>
    </source>
</evidence>
<dbReference type="RefSeq" id="WP_344195390.1">
    <property type="nucleotide sequence ID" value="NZ_BAAARN010000004.1"/>
</dbReference>
<evidence type="ECO:0008006" key="4">
    <source>
        <dbReference type="Google" id="ProtNLM"/>
    </source>
</evidence>
<proteinExistence type="predicted"/>
<sequence>MSVETSTSARRTVLKSLGVAAVVATGAAVTGATPASAAPALDDILLDSFTGTDDEKLTQALAVAKVSSPRRAIRLAGRAHTFTQTRTTFSGLRILGPNVGWQNPEIAGMGGCLPQCTVTLNCGNAGNSWLVGTSTTYNVMIAGITFKSSNAVTQFYHHPYSAGTCYAATFDTLSFYGFKHVLGTPADPFSMTLVTTKGSWTCVAVQDTQFSLRGSDNFLWVAGDMNYGWPGANGGKYLMRFSNLSKTSVRHLYLTARGGSRAILVEGPASQQGGLDFSDCVVEGQNANDPAMGALIVVKGGGVSFTNTKLNFGMARPSDFTDQTDTALIMVKAGTVLLTNTWTCRASATSESVPVVHVTGGAAYVSRLMGMGGTWAGKPKVVRSAGTLIADETATLA</sequence>
<keyword evidence="1" id="KW-0732">Signal</keyword>
<comment type="caution">
    <text evidence="2">The sequence shown here is derived from an EMBL/GenBank/DDBJ whole genome shotgun (WGS) entry which is preliminary data.</text>
</comment>
<dbReference type="Proteomes" id="UP001501326">
    <property type="component" value="Unassembled WGS sequence"/>
</dbReference>
<name>A0ABN3UW49_9MICO</name>
<feature type="signal peptide" evidence="1">
    <location>
        <begin position="1"/>
        <end position="37"/>
    </location>
</feature>
<evidence type="ECO:0000313" key="3">
    <source>
        <dbReference type="Proteomes" id="UP001501326"/>
    </source>
</evidence>
<evidence type="ECO:0000256" key="1">
    <source>
        <dbReference type="SAM" id="SignalP"/>
    </source>
</evidence>
<accession>A0ABN3UW49</accession>
<keyword evidence="3" id="KW-1185">Reference proteome</keyword>
<organism evidence="2 3">
    <name type="scientific">Pedococcus aerophilus</name>
    <dbReference type="NCBI Taxonomy" id="436356"/>
    <lineage>
        <taxon>Bacteria</taxon>
        <taxon>Bacillati</taxon>
        <taxon>Actinomycetota</taxon>
        <taxon>Actinomycetes</taxon>
        <taxon>Micrococcales</taxon>
        <taxon>Intrasporangiaceae</taxon>
        <taxon>Pedococcus</taxon>
    </lineage>
</organism>
<gene>
    <name evidence="2" type="ORF">GCM10009867_32860</name>
</gene>
<dbReference type="InterPro" id="IPR006311">
    <property type="entry name" value="TAT_signal"/>
</dbReference>
<dbReference type="EMBL" id="BAAARN010000004">
    <property type="protein sequence ID" value="GAA2738944.1"/>
    <property type="molecule type" value="Genomic_DNA"/>
</dbReference>
<dbReference type="PROSITE" id="PS51318">
    <property type="entry name" value="TAT"/>
    <property type="match status" value="1"/>
</dbReference>
<protein>
    <recommendedName>
        <fullName evidence="4">Twin-arginine translocation signal domain-containing protein</fullName>
    </recommendedName>
</protein>